<feature type="compositionally biased region" description="Polar residues" evidence="1">
    <location>
        <begin position="55"/>
        <end position="99"/>
    </location>
</feature>
<comment type="caution">
    <text evidence="2">The sequence shown here is derived from an EMBL/GenBank/DDBJ whole genome shotgun (WGS) entry which is preliminary data.</text>
</comment>
<dbReference type="GO" id="GO:0003746">
    <property type="term" value="F:translation elongation factor activity"/>
    <property type="evidence" value="ECO:0007669"/>
    <property type="project" value="TreeGrafter"/>
</dbReference>
<dbReference type="Proteomes" id="UP000078113">
    <property type="component" value="Unassembled WGS sequence"/>
</dbReference>
<evidence type="ECO:0000313" key="2">
    <source>
        <dbReference type="EMBL" id="KAE8262312.1"/>
    </source>
</evidence>
<dbReference type="EMBL" id="LWDG02000812">
    <property type="protein sequence ID" value="KAE8262312.1"/>
    <property type="molecule type" value="Genomic_DNA"/>
</dbReference>
<feature type="region of interest" description="Disordered" evidence="1">
    <location>
        <begin position="267"/>
        <end position="320"/>
    </location>
</feature>
<organism evidence="2 3">
    <name type="scientific">Tilletia walkeri</name>
    <dbReference type="NCBI Taxonomy" id="117179"/>
    <lineage>
        <taxon>Eukaryota</taxon>
        <taxon>Fungi</taxon>
        <taxon>Dikarya</taxon>
        <taxon>Basidiomycota</taxon>
        <taxon>Ustilaginomycotina</taxon>
        <taxon>Exobasidiomycetes</taxon>
        <taxon>Tilletiales</taxon>
        <taxon>Tilletiaceae</taxon>
        <taxon>Tilletia</taxon>
    </lineage>
</organism>
<dbReference type="PANTHER" id="PTHR43721">
    <property type="entry name" value="ELONGATION FACTOR TU-RELATED"/>
    <property type="match status" value="1"/>
</dbReference>
<proteinExistence type="predicted"/>
<feature type="compositionally biased region" description="Low complexity" evidence="1">
    <location>
        <begin position="299"/>
        <end position="310"/>
    </location>
</feature>
<evidence type="ECO:0000256" key="1">
    <source>
        <dbReference type="SAM" id="MobiDB-lite"/>
    </source>
</evidence>
<reference evidence="2" key="1">
    <citation type="submission" date="2016-04" db="EMBL/GenBank/DDBJ databases">
        <authorList>
            <person name="Nguyen H.D."/>
            <person name="Samba Siva P."/>
            <person name="Cullis J."/>
            <person name="Levesque C.A."/>
            <person name="Hambleton S."/>
        </authorList>
    </citation>
    <scope>NUCLEOTIDE SEQUENCE</scope>
    <source>
        <strain evidence="2">DAOMC 236422</strain>
    </source>
</reference>
<sequence length="883" mass="92719">MFGEDRSQSPRMASPWTSRLSTSLDNAASRGPSPLSIGHSASGTPDSQRARRGTSAAQHQASHQTPGLQAHSSTSGLGIRSSRNNSGVDISNEDTVIPNSDTPPVTSSSHSPSLAPLNPEHDTIGNIEYKLKLLPPTRDRFNRLVTQLKWRLLQGGGMAIYEVGVLDDGALVGLSRREMRASLDTLEAMASHLGARVEVRRVVVVQRYPGQDPTASSSTSPATLAASGSTPPPASRASSSLPDIPHLYLQTASTTVLNGVHAGVLPPASHLPSPNSAAPEVLSDRISRASPPIPPTLRSDSPSHTPSSSLPSPPSTSLPPFRTMAQIHAANKVLNEAYLLRELGAKRRGSRAGPADIVHLGLLDAGQARKWIGGGKRTFSADMRLDLPPPASSQQQGSSSSPSVLAVGSVPAALDELGTSDSRGKLVAEMALPLVVLPPDVLLREIEHDQLVEQWEEDLKRRRAELAAVNHAAAVGGSSNGSGSNSNSNTNTQRQRRRRGSNRMEDGSPTLAGMSFFASSRKPWVPDPILAAGGVGVGSVDVDPDAETVRPIVTHSKEGSGPVRIAGAGAGGAVDGDEMEGHANGDHRLQREEGRDPGARDSDEDEGSETGNSSDGSASKDGGEEDGDRNTDGSDEDDSDEEEEGFFSFSLSLSDDEDGQIKGGRRKKDAKSKKGTRRPLSTADESKAGGSLAGEGTRRSIPEKSKRNGASELQDEDGLATGEGTRQSSMHDKLNGDALVTSPDTRRSPSVQLAVLARKRSSGSERKAEHRAAVLEDTLVRADAEARGVHAGLPPQQRSTSPSTLKDVPHGRVMDGGSRPDAITDEVAGKVGSDGAMSRAASSTSIPLRDTSTGMATAVRFIVEAKVLRKLRKGDVFIDYAGI</sequence>
<feature type="compositionally biased region" description="Basic residues" evidence="1">
    <location>
        <begin position="663"/>
        <end position="677"/>
    </location>
</feature>
<name>A0A8X7N0U7_9BASI</name>
<dbReference type="PANTHER" id="PTHR43721:SF3">
    <property type="entry name" value="GTP-BINDING PROTEIN 2"/>
    <property type="match status" value="1"/>
</dbReference>
<feature type="region of interest" description="Disordered" evidence="1">
    <location>
        <begin position="786"/>
        <end position="820"/>
    </location>
</feature>
<dbReference type="InterPro" id="IPR050055">
    <property type="entry name" value="EF-Tu_GTPase"/>
</dbReference>
<feature type="compositionally biased region" description="Low complexity" evidence="1">
    <location>
        <begin position="474"/>
        <end position="493"/>
    </location>
</feature>
<feature type="region of interest" description="Disordered" evidence="1">
    <location>
        <begin position="382"/>
        <end position="405"/>
    </location>
</feature>
<feature type="compositionally biased region" description="Low complexity" evidence="1">
    <location>
        <begin position="100"/>
        <end position="118"/>
    </location>
</feature>
<feature type="compositionally biased region" description="Acidic residues" evidence="1">
    <location>
        <begin position="623"/>
        <end position="645"/>
    </location>
</feature>
<dbReference type="AlphaFoldDB" id="A0A8X7N0U7"/>
<feature type="compositionally biased region" description="Low complexity" evidence="1">
    <location>
        <begin position="392"/>
        <end position="405"/>
    </location>
</feature>
<feature type="compositionally biased region" description="Polar residues" evidence="1">
    <location>
        <begin position="9"/>
        <end position="26"/>
    </location>
</feature>
<evidence type="ECO:0000313" key="3">
    <source>
        <dbReference type="Proteomes" id="UP000078113"/>
    </source>
</evidence>
<keyword evidence="3" id="KW-1185">Reference proteome</keyword>
<reference evidence="2" key="2">
    <citation type="journal article" date="2019" name="IMA Fungus">
        <title>Genome sequencing and comparison of five Tilletia species to identify candidate genes for the detection of regulated species infecting wheat.</title>
        <authorList>
            <person name="Nguyen H.D.T."/>
            <person name="Sultana T."/>
            <person name="Kesanakurti P."/>
            <person name="Hambleton S."/>
        </authorList>
    </citation>
    <scope>NUCLEOTIDE SEQUENCE</scope>
    <source>
        <strain evidence="2">DAOMC 236422</strain>
    </source>
</reference>
<feature type="compositionally biased region" description="Basic and acidic residues" evidence="1">
    <location>
        <begin position="579"/>
        <end position="601"/>
    </location>
</feature>
<gene>
    <name evidence="2" type="ORF">A4X09_0g7488</name>
</gene>
<accession>A0A8X7N0U7</accession>
<feature type="region of interest" description="Disordered" evidence="1">
    <location>
        <begin position="210"/>
        <end position="241"/>
    </location>
</feature>
<protein>
    <submittedName>
        <fullName evidence="2">Uncharacterized protein</fullName>
    </submittedName>
</protein>
<feature type="region of interest" description="Disordered" evidence="1">
    <location>
        <begin position="474"/>
        <end position="514"/>
    </location>
</feature>
<feature type="region of interest" description="Disordered" evidence="1">
    <location>
        <begin position="552"/>
        <end position="770"/>
    </location>
</feature>
<feature type="compositionally biased region" description="Basic and acidic residues" evidence="1">
    <location>
        <begin position="696"/>
        <end position="706"/>
    </location>
</feature>
<feature type="region of interest" description="Disordered" evidence="1">
    <location>
        <begin position="1"/>
        <end position="121"/>
    </location>
</feature>